<dbReference type="KEGG" id="mev:Metev_1168"/>
<dbReference type="OrthoDB" id="135072at2157"/>
<sequence precursor="true">MKIIYYLALAITCLIIVTGTISAQPTEKKGLEKNPNLDYTEGGHFEDDFDADMMAEWWYLNGDTKLVGNGGEKKNFSFFVVLAHQEISELPQSYMLTFNGLYFDNGTSVFESEDEYIPRNNITNYIAFNTPYVDYNYPEGTKSLTGNHLGGYHLDYETNRVDMDLYFQTNVEKTVDKCDYPLNFTTYERSYGRLHGTITIDGEKYRVTQANGYMDHMIPNNNIKPMMDGEFSWTTNMHGWSWSEVTTKNYQTIAYAVRGIDDGYDNYSYKHLTLLDKNTGEVLEDYSGDEITIKELNYITEPMNELVDYDDRTRPETVKFSTSDLNITINASQVAVFDYDPKLPDGTPTPLPAGFVDFMSHQPDGAVIEYKGDTETGSSFYEYLVSDIVEWQGN</sequence>
<proteinExistence type="predicted"/>
<dbReference type="GeneID" id="9346801"/>
<evidence type="ECO:0000313" key="2">
    <source>
        <dbReference type="Proteomes" id="UP000000391"/>
    </source>
</evidence>
<dbReference type="HOGENOM" id="CLU_741059_0_0_2"/>
<organism evidence="1 2">
    <name type="scientific">Methanohalobium evestigatum (strain ATCC BAA-1072 / DSM 3721 / NBRC 107634 / OCM 161 / Z-7303)</name>
    <dbReference type="NCBI Taxonomy" id="644295"/>
    <lineage>
        <taxon>Archaea</taxon>
        <taxon>Methanobacteriati</taxon>
        <taxon>Methanobacteriota</taxon>
        <taxon>Stenosarchaea group</taxon>
        <taxon>Methanomicrobia</taxon>
        <taxon>Methanosarcinales</taxon>
        <taxon>Methanosarcinaceae</taxon>
        <taxon>Methanohalobium</taxon>
    </lineage>
</organism>
<dbReference type="EMBL" id="CP002069">
    <property type="protein sequence ID" value="ADI74049.1"/>
    <property type="molecule type" value="Genomic_DNA"/>
</dbReference>
<gene>
    <name evidence="1" type="ordered locus">Metev_1168</name>
</gene>
<keyword evidence="2" id="KW-1185">Reference proteome</keyword>
<name>D7E9A1_METEZ</name>
<accession>D7E9A1</accession>
<dbReference type="InterPro" id="IPR023374">
    <property type="entry name" value="AttH-like_dom_sf"/>
</dbReference>
<dbReference type="SUPFAM" id="SSF159245">
    <property type="entry name" value="AttH-like"/>
    <property type="match status" value="1"/>
</dbReference>
<dbReference type="Gene3D" id="2.40.370.10">
    <property type="entry name" value="AttH-like domain"/>
    <property type="match status" value="1"/>
</dbReference>
<dbReference type="AlphaFoldDB" id="D7E9A1"/>
<evidence type="ECO:0000313" key="1">
    <source>
        <dbReference type="EMBL" id="ADI74049.1"/>
    </source>
</evidence>
<protein>
    <recommendedName>
        <fullName evidence="3">AttH domain-containing protein</fullName>
    </recommendedName>
</protein>
<dbReference type="Proteomes" id="UP000000391">
    <property type="component" value="Chromosome"/>
</dbReference>
<dbReference type="RefSeq" id="WP_013194616.1">
    <property type="nucleotide sequence ID" value="NC_014253.1"/>
</dbReference>
<evidence type="ECO:0008006" key="3">
    <source>
        <dbReference type="Google" id="ProtNLM"/>
    </source>
</evidence>
<reference evidence="1 2" key="1">
    <citation type="submission" date="2010-06" db="EMBL/GenBank/DDBJ databases">
        <title>Complete sequence chromosome of Methanohalobium evestigatum Z-7303.</title>
        <authorList>
            <consortium name="US DOE Joint Genome Institute"/>
            <person name="Lucas S."/>
            <person name="Copeland A."/>
            <person name="Lapidus A."/>
            <person name="Cheng J.-F."/>
            <person name="Bruce D."/>
            <person name="Goodwin L."/>
            <person name="Pitluck S."/>
            <person name="Saunders E."/>
            <person name="Detter J.C."/>
            <person name="Han C."/>
            <person name="Tapia R."/>
            <person name="Land M."/>
            <person name="Hauser L."/>
            <person name="Kyrpides N."/>
            <person name="Mikhailova N."/>
            <person name="Sieprawska-Lupa M."/>
            <person name="Whitman W.B."/>
            <person name="Anderson I."/>
            <person name="Woyke T."/>
        </authorList>
    </citation>
    <scope>NUCLEOTIDE SEQUENCE [LARGE SCALE GENOMIC DNA]</scope>
    <source>
        <strain evidence="2">ATCC BAA-1072 / DSM 3721 / NBRC 107634 / OCM 161 / Z-7303</strain>
    </source>
</reference>